<evidence type="ECO:0000256" key="9">
    <source>
        <dbReference type="ARBA" id="ARBA00022723"/>
    </source>
</evidence>
<dbReference type="UniPathway" id="UPA00077">
    <property type="reaction ID" value="UER00156"/>
</dbReference>
<accession>A0A451D8K9</accession>
<feature type="domain" description="Pterin-binding" evidence="15">
    <location>
        <begin position="15"/>
        <end position="267"/>
    </location>
</feature>
<sequence length="280" mass="31045">MKLWARDVMLDLTHFHVMGILNMTPDSFFDGGKNHLLPEALTYVQRMIDSGATIIDVGGESTRPYALKVSAEEELERVVPIIEAIAQRFSVWISIDTSKPEVMNEAAHSGAHMINDIRSLRSPGALAMVERLGLPVCLVHMQGEPDNMQDNPCYYDVLNDVEAFFIENISRCEAVGIKKVQLILDPGFGFGKSIIHNYQLLGQLERLHHFGLPLLVGMSRKSMISDLLSVGSLNSLNGSLACAVIAALQGVHIFRVHDVKETVEVLRIVKMMRAVNGRDI</sequence>
<dbReference type="InterPro" id="IPR006390">
    <property type="entry name" value="DHP_synth_dom"/>
</dbReference>
<evidence type="ECO:0000256" key="11">
    <source>
        <dbReference type="ARBA" id="ARBA00022909"/>
    </source>
</evidence>
<evidence type="ECO:0000256" key="2">
    <source>
        <dbReference type="ARBA" id="ARBA00001946"/>
    </source>
</evidence>
<comment type="function">
    <text evidence="13 14">Catalyzes the condensation of para-aminobenzoate (pABA) with 6-hydroxymethyl-7,8-dihydropterin diphosphate (DHPt-PP) to form 7,8-dihydropteroate (H2Pte), the immediate precursor of folate derivatives.</text>
</comment>
<evidence type="ECO:0000256" key="6">
    <source>
        <dbReference type="ARBA" id="ARBA00012458"/>
    </source>
</evidence>
<dbReference type="InterPro" id="IPR000489">
    <property type="entry name" value="Pterin-binding_dom"/>
</dbReference>
<evidence type="ECO:0000256" key="8">
    <source>
        <dbReference type="ARBA" id="ARBA00022679"/>
    </source>
</evidence>
<evidence type="ECO:0000256" key="14">
    <source>
        <dbReference type="RuleBase" id="RU361205"/>
    </source>
</evidence>
<gene>
    <name evidence="16" type="primary">folP</name>
    <name evidence="16" type="ORF">ERCICURV3402_517</name>
</gene>
<keyword evidence="8 14" id="KW-0808">Transferase</keyword>
<dbReference type="CDD" id="cd00739">
    <property type="entry name" value="DHPS"/>
    <property type="match status" value="1"/>
</dbReference>
<dbReference type="FunFam" id="3.20.20.20:FF:000004">
    <property type="entry name" value="Dihydropteroate synthase"/>
    <property type="match status" value="1"/>
</dbReference>
<evidence type="ECO:0000256" key="10">
    <source>
        <dbReference type="ARBA" id="ARBA00022842"/>
    </source>
</evidence>
<evidence type="ECO:0000256" key="7">
    <source>
        <dbReference type="ARBA" id="ARBA00016919"/>
    </source>
</evidence>
<dbReference type="Pfam" id="PF00809">
    <property type="entry name" value="Pterin_bind"/>
    <property type="match status" value="1"/>
</dbReference>
<comment type="pathway">
    <text evidence="3 14">Cofactor biosynthesis; tetrahydrofolate biosynthesis; 7,8-dihydrofolate from 2-amino-4-hydroxy-6-hydroxymethyl-7,8-dihydropteridine diphosphate and 4-aminobenzoate: step 1/2.</text>
</comment>
<organism evidence="16 17">
    <name type="scientific">Candidatus Erwinia haradaeae</name>
    <dbReference type="NCBI Taxonomy" id="1922217"/>
    <lineage>
        <taxon>Bacteria</taxon>
        <taxon>Pseudomonadati</taxon>
        <taxon>Pseudomonadota</taxon>
        <taxon>Gammaproteobacteria</taxon>
        <taxon>Enterobacterales</taxon>
        <taxon>Erwiniaceae</taxon>
        <taxon>Erwinia</taxon>
    </lineage>
</organism>
<comment type="similarity">
    <text evidence="4 14">Belongs to the DHPS family.</text>
</comment>
<dbReference type="InterPro" id="IPR011005">
    <property type="entry name" value="Dihydropteroate_synth-like_sf"/>
</dbReference>
<dbReference type="EC" id="2.5.1.15" evidence="6 14"/>
<comment type="cofactor">
    <cofactor evidence="2 14">
        <name>Mg(2+)</name>
        <dbReference type="ChEBI" id="CHEBI:18420"/>
    </cofactor>
</comment>
<dbReference type="PANTHER" id="PTHR20941:SF1">
    <property type="entry name" value="FOLIC ACID SYNTHESIS PROTEIN FOL1"/>
    <property type="match status" value="1"/>
</dbReference>
<evidence type="ECO:0000256" key="1">
    <source>
        <dbReference type="ARBA" id="ARBA00000012"/>
    </source>
</evidence>
<comment type="subunit">
    <text evidence="5">Homodimer.</text>
</comment>
<name>A0A451D8K9_9GAMM</name>
<dbReference type="OrthoDB" id="9811744at2"/>
<dbReference type="RefSeq" id="WP_157992760.1">
    <property type="nucleotide sequence ID" value="NZ_LR217713.1"/>
</dbReference>
<evidence type="ECO:0000256" key="13">
    <source>
        <dbReference type="ARBA" id="ARBA00053449"/>
    </source>
</evidence>
<evidence type="ECO:0000313" key="17">
    <source>
        <dbReference type="Proteomes" id="UP000294441"/>
    </source>
</evidence>
<evidence type="ECO:0000256" key="5">
    <source>
        <dbReference type="ARBA" id="ARBA00011738"/>
    </source>
</evidence>
<protein>
    <recommendedName>
        <fullName evidence="7 14">Dihydropteroate synthase</fullName>
        <shortName evidence="14">DHPS</shortName>
        <ecNumber evidence="6 14">2.5.1.15</ecNumber>
    </recommendedName>
    <alternativeName>
        <fullName evidence="12 14">Dihydropteroate pyrophosphorylase</fullName>
    </alternativeName>
</protein>
<dbReference type="Gene3D" id="3.20.20.20">
    <property type="entry name" value="Dihydropteroate synthase-like"/>
    <property type="match status" value="1"/>
</dbReference>
<dbReference type="GO" id="GO:0046872">
    <property type="term" value="F:metal ion binding"/>
    <property type="evidence" value="ECO:0007669"/>
    <property type="project" value="UniProtKB-KW"/>
</dbReference>
<dbReference type="PROSITE" id="PS50972">
    <property type="entry name" value="PTERIN_BINDING"/>
    <property type="match status" value="1"/>
</dbReference>
<keyword evidence="10 14" id="KW-0460">Magnesium</keyword>
<dbReference type="AlphaFoldDB" id="A0A451D8K9"/>
<dbReference type="GO" id="GO:0004156">
    <property type="term" value="F:dihydropteroate synthase activity"/>
    <property type="evidence" value="ECO:0007669"/>
    <property type="project" value="UniProtKB-EC"/>
</dbReference>
<evidence type="ECO:0000313" key="16">
    <source>
        <dbReference type="EMBL" id="VFP82162.1"/>
    </source>
</evidence>
<dbReference type="SUPFAM" id="SSF51717">
    <property type="entry name" value="Dihydropteroate synthetase-like"/>
    <property type="match status" value="1"/>
</dbReference>
<dbReference type="Proteomes" id="UP000294441">
    <property type="component" value="Chromosome 1"/>
</dbReference>
<dbReference type="GO" id="GO:0005829">
    <property type="term" value="C:cytosol"/>
    <property type="evidence" value="ECO:0007669"/>
    <property type="project" value="TreeGrafter"/>
</dbReference>
<dbReference type="InterPro" id="IPR045031">
    <property type="entry name" value="DHP_synth-like"/>
</dbReference>
<dbReference type="PROSITE" id="PS00792">
    <property type="entry name" value="DHPS_1"/>
    <property type="match status" value="1"/>
</dbReference>
<evidence type="ECO:0000256" key="12">
    <source>
        <dbReference type="ARBA" id="ARBA00030193"/>
    </source>
</evidence>
<dbReference type="GO" id="GO:0046656">
    <property type="term" value="P:folic acid biosynthetic process"/>
    <property type="evidence" value="ECO:0007669"/>
    <property type="project" value="UniProtKB-KW"/>
</dbReference>
<evidence type="ECO:0000256" key="3">
    <source>
        <dbReference type="ARBA" id="ARBA00004763"/>
    </source>
</evidence>
<dbReference type="NCBIfam" id="TIGR01496">
    <property type="entry name" value="DHPS"/>
    <property type="match status" value="1"/>
</dbReference>
<dbReference type="PANTHER" id="PTHR20941">
    <property type="entry name" value="FOLATE SYNTHESIS PROTEINS"/>
    <property type="match status" value="1"/>
</dbReference>
<keyword evidence="9 14" id="KW-0479">Metal-binding</keyword>
<evidence type="ECO:0000259" key="15">
    <source>
        <dbReference type="PROSITE" id="PS50972"/>
    </source>
</evidence>
<dbReference type="GO" id="GO:0046654">
    <property type="term" value="P:tetrahydrofolate biosynthetic process"/>
    <property type="evidence" value="ECO:0007669"/>
    <property type="project" value="UniProtKB-UniPathway"/>
</dbReference>
<proteinExistence type="inferred from homology"/>
<evidence type="ECO:0000256" key="4">
    <source>
        <dbReference type="ARBA" id="ARBA00009503"/>
    </source>
</evidence>
<dbReference type="PROSITE" id="PS00793">
    <property type="entry name" value="DHPS_2"/>
    <property type="match status" value="1"/>
</dbReference>
<dbReference type="EMBL" id="LR217713">
    <property type="protein sequence ID" value="VFP82162.1"/>
    <property type="molecule type" value="Genomic_DNA"/>
</dbReference>
<reference evidence="16 17" key="1">
    <citation type="submission" date="2019-02" db="EMBL/GenBank/DDBJ databases">
        <authorList>
            <person name="Manzano-Marin A."/>
            <person name="Manzano-Marin A."/>
        </authorList>
    </citation>
    <scope>NUCLEOTIDE SEQUENCE [LARGE SCALE GENOMIC DNA]</scope>
    <source>
        <strain evidence="16 17">ErCicurvipes</strain>
    </source>
</reference>
<keyword evidence="11 14" id="KW-0289">Folate biosynthesis</keyword>
<dbReference type="GeneID" id="66304790"/>
<comment type="catalytic activity">
    <reaction evidence="1">
        <text>(7,8-dihydropterin-6-yl)methyl diphosphate + 4-aminobenzoate = 7,8-dihydropteroate + diphosphate</text>
        <dbReference type="Rhea" id="RHEA:19949"/>
        <dbReference type="ChEBI" id="CHEBI:17836"/>
        <dbReference type="ChEBI" id="CHEBI:17839"/>
        <dbReference type="ChEBI" id="CHEBI:33019"/>
        <dbReference type="ChEBI" id="CHEBI:72950"/>
        <dbReference type="EC" id="2.5.1.15"/>
    </reaction>
</comment>